<proteinExistence type="predicted"/>
<accession>A0AAI8VGA5</accession>
<reference evidence="1" key="1">
    <citation type="submission" date="2023-10" db="EMBL/GenBank/DDBJ databases">
        <authorList>
            <person name="Hackl T."/>
        </authorList>
    </citation>
    <scope>NUCLEOTIDE SEQUENCE</scope>
</reference>
<sequence length="217" mass="23710">MGGWHLALELRNGIPTKARNNDGEGFAGCAPMARPRRNWSRRLSCPCYILGRRYFAWRCALHTQLLEQHIRELVFNDNDGGNGHDRYTTQSYDGVYIENLPALRHVDSPSVPHRAASIVPKSTISSSRRRNRTAARYLVYTPAVQNIDSPGGLHRAASVVPKSTLSSCLGHRTGATVSIDATTPTTMVPPAVDGDGGSDGERHALTHIKMPTWVSGG</sequence>
<comment type="caution">
    <text evidence="1">The sequence shown here is derived from an EMBL/GenBank/DDBJ whole genome shotgun (WGS) entry which is preliminary data.</text>
</comment>
<name>A0AAI8VGA5_9PEZI</name>
<evidence type="ECO:0000313" key="2">
    <source>
        <dbReference type="Proteomes" id="UP001295740"/>
    </source>
</evidence>
<dbReference type="AlphaFoldDB" id="A0AAI8VGA5"/>
<dbReference type="Proteomes" id="UP001295740">
    <property type="component" value="Unassembled WGS sequence"/>
</dbReference>
<protein>
    <submittedName>
        <fullName evidence="1">Uu.00g114100.m01.CDS01</fullName>
    </submittedName>
</protein>
<organism evidence="1 2">
    <name type="scientific">Anthostomella pinea</name>
    <dbReference type="NCBI Taxonomy" id="933095"/>
    <lineage>
        <taxon>Eukaryota</taxon>
        <taxon>Fungi</taxon>
        <taxon>Dikarya</taxon>
        <taxon>Ascomycota</taxon>
        <taxon>Pezizomycotina</taxon>
        <taxon>Sordariomycetes</taxon>
        <taxon>Xylariomycetidae</taxon>
        <taxon>Xylariales</taxon>
        <taxon>Xylariaceae</taxon>
        <taxon>Anthostomella</taxon>
    </lineage>
</organism>
<gene>
    <name evidence="1" type="ORF">KHLLAP_LOCUS4484</name>
</gene>
<evidence type="ECO:0000313" key="1">
    <source>
        <dbReference type="EMBL" id="CAJ2504016.1"/>
    </source>
</evidence>
<dbReference type="EMBL" id="CAUWAG010000006">
    <property type="protein sequence ID" value="CAJ2504016.1"/>
    <property type="molecule type" value="Genomic_DNA"/>
</dbReference>
<keyword evidence="2" id="KW-1185">Reference proteome</keyword>